<protein>
    <submittedName>
        <fullName evidence="2">Uncharacterized protein</fullName>
    </submittedName>
</protein>
<keyword evidence="1" id="KW-0472">Membrane</keyword>
<feature type="transmembrane region" description="Helical" evidence="1">
    <location>
        <begin position="49"/>
        <end position="70"/>
    </location>
</feature>
<evidence type="ECO:0000313" key="3">
    <source>
        <dbReference type="Proteomes" id="UP000027586"/>
    </source>
</evidence>
<dbReference type="EMBL" id="CBTN010000025">
    <property type="protein sequence ID" value="CDH54757.1"/>
    <property type="molecule type" value="Genomic_DNA"/>
</dbReference>
<dbReference type="Proteomes" id="UP000027586">
    <property type="component" value="Unassembled WGS sequence"/>
</dbReference>
<keyword evidence="1" id="KW-0812">Transmembrane</keyword>
<keyword evidence="3" id="KW-1185">Reference proteome</keyword>
<comment type="caution">
    <text evidence="2">The sequence shown here is derived from an EMBL/GenBank/DDBJ whole genome shotgun (WGS) entry which is preliminary data.</text>
</comment>
<accession>A0A068RYR7</accession>
<reference evidence="2" key="1">
    <citation type="submission" date="2013-08" db="EMBL/GenBank/DDBJ databases">
        <title>Gene expansion shapes genome architecture in the human pathogen Lichtheimia corymbifera: an evolutionary genomics analysis in the ancient terrestrial Mucorales (Mucoromycotina).</title>
        <authorList>
            <person name="Schwartze V.U."/>
            <person name="Winter S."/>
            <person name="Shelest E."/>
            <person name="Marcet-Houben M."/>
            <person name="Horn F."/>
            <person name="Wehner S."/>
            <person name="Hoffmann K."/>
            <person name="Riege K."/>
            <person name="Sammeth M."/>
            <person name="Nowrousian M."/>
            <person name="Valiante V."/>
            <person name="Linde J."/>
            <person name="Jacobsen I.D."/>
            <person name="Marz M."/>
            <person name="Brakhage A.A."/>
            <person name="Gabaldon T."/>
            <person name="Bocker S."/>
            <person name="Voigt K."/>
        </authorList>
    </citation>
    <scope>NUCLEOTIDE SEQUENCE [LARGE SCALE GENOMIC DNA]</scope>
    <source>
        <strain evidence="2">FSU 9682</strain>
    </source>
</reference>
<proteinExistence type="predicted"/>
<keyword evidence="1" id="KW-1133">Transmembrane helix</keyword>
<gene>
    <name evidence="2" type="ORF">LCOR_05975.1</name>
</gene>
<evidence type="ECO:0000313" key="2">
    <source>
        <dbReference type="EMBL" id="CDH54757.1"/>
    </source>
</evidence>
<dbReference type="AlphaFoldDB" id="A0A068RYR7"/>
<name>A0A068RYR7_9FUNG</name>
<organism evidence="2 3">
    <name type="scientific">Lichtheimia corymbifera JMRC:FSU:9682</name>
    <dbReference type="NCBI Taxonomy" id="1263082"/>
    <lineage>
        <taxon>Eukaryota</taxon>
        <taxon>Fungi</taxon>
        <taxon>Fungi incertae sedis</taxon>
        <taxon>Mucoromycota</taxon>
        <taxon>Mucoromycotina</taxon>
        <taxon>Mucoromycetes</taxon>
        <taxon>Mucorales</taxon>
        <taxon>Lichtheimiaceae</taxon>
        <taxon>Lichtheimia</taxon>
    </lineage>
</organism>
<sequence>MILNASEEQKKQLLFSTRALERSLGQNPGRIGGPLTCQTNDSDALQQRLALLFTFGVVHVQLAIISLIQFQLTTAFDCGQ</sequence>
<dbReference type="VEuPathDB" id="FungiDB:LCOR_05975.1"/>
<evidence type="ECO:0000256" key="1">
    <source>
        <dbReference type="SAM" id="Phobius"/>
    </source>
</evidence>